<feature type="compositionally biased region" description="Low complexity" evidence="5">
    <location>
        <begin position="597"/>
        <end position="609"/>
    </location>
</feature>
<evidence type="ECO:0000256" key="2">
    <source>
        <dbReference type="ARBA" id="ARBA00022801"/>
    </source>
</evidence>
<dbReference type="PANTHER" id="PTHR31339">
    <property type="entry name" value="PECTIN LYASE-RELATED"/>
    <property type="match status" value="1"/>
</dbReference>
<dbReference type="Proteomes" id="UP000198606">
    <property type="component" value="Unassembled WGS sequence"/>
</dbReference>
<dbReference type="Pfam" id="PF00041">
    <property type="entry name" value="fn3"/>
    <property type="match status" value="1"/>
</dbReference>
<dbReference type="InterPro" id="IPR000743">
    <property type="entry name" value="Glyco_hydro_28"/>
</dbReference>
<dbReference type="EMBL" id="FNDG01000027">
    <property type="protein sequence ID" value="SDI87970.1"/>
    <property type="molecule type" value="Genomic_DNA"/>
</dbReference>
<evidence type="ECO:0000256" key="5">
    <source>
        <dbReference type="SAM" id="MobiDB-lite"/>
    </source>
</evidence>
<evidence type="ECO:0000313" key="8">
    <source>
        <dbReference type="Proteomes" id="UP000198606"/>
    </source>
</evidence>
<dbReference type="Gene3D" id="2.160.20.10">
    <property type="entry name" value="Single-stranded right-handed beta-helix, Pectin lyase-like"/>
    <property type="match status" value="1"/>
</dbReference>
<dbReference type="PANTHER" id="PTHR31339:SF9">
    <property type="entry name" value="PLASMIN AND FIBRONECTIN-BINDING PROTEIN A"/>
    <property type="match status" value="1"/>
</dbReference>
<dbReference type="InterPro" id="IPR013783">
    <property type="entry name" value="Ig-like_fold"/>
</dbReference>
<keyword evidence="2 4" id="KW-0378">Hydrolase</keyword>
<dbReference type="PROSITE" id="PS50853">
    <property type="entry name" value="FN3"/>
    <property type="match status" value="1"/>
</dbReference>
<evidence type="ECO:0000256" key="4">
    <source>
        <dbReference type="RuleBase" id="RU361169"/>
    </source>
</evidence>
<keyword evidence="3 4" id="KW-0326">Glycosidase</keyword>
<evidence type="ECO:0000256" key="3">
    <source>
        <dbReference type="ARBA" id="ARBA00023295"/>
    </source>
</evidence>
<name>A0A1G8P882_9GAMM</name>
<dbReference type="InterPro" id="IPR012334">
    <property type="entry name" value="Pectin_lyas_fold"/>
</dbReference>
<feature type="domain" description="Fibronectin type-III" evidence="6">
    <location>
        <begin position="39"/>
        <end position="156"/>
    </location>
</feature>
<dbReference type="Pfam" id="PF00295">
    <property type="entry name" value="Glyco_hydro_28"/>
    <property type="match status" value="1"/>
</dbReference>
<comment type="similarity">
    <text evidence="1 4">Belongs to the glycosyl hydrolase 28 family.</text>
</comment>
<evidence type="ECO:0000313" key="7">
    <source>
        <dbReference type="EMBL" id="SDI87970.1"/>
    </source>
</evidence>
<dbReference type="InterPro" id="IPR011050">
    <property type="entry name" value="Pectin_lyase_fold/virulence"/>
</dbReference>
<reference evidence="7 8" key="1">
    <citation type="submission" date="2016-10" db="EMBL/GenBank/DDBJ databases">
        <authorList>
            <person name="de Groot N.N."/>
        </authorList>
    </citation>
    <scope>NUCLEOTIDE SEQUENCE [LARGE SCALE GENOMIC DNA]</scope>
    <source>
        <strain evidence="7 8">LMG 18387</strain>
    </source>
</reference>
<dbReference type="SUPFAM" id="SSF49265">
    <property type="entry name" value="Fibronectin type III"/>
    <property type="match status" value="1"/>
</dbReference>
<dbReference type="SMART" id="SM00060">
    <property type="entry name" value="FN3"/>
    <property type="match status" value="1"/>
</dbReference>
<evidence type="ECO:0000256" key="1">
    <source>
        <dbReference type="ARBA" id="ARBA00008834"/>
    </source>
</evidence>
<sequence length="757" mass="82556">MPLIESSLASGAQGSLRQKKYVVVPLALLFSVSALALEAPRKIQVPTLAYDDRQIILVWEKPENAAGIVDYHVYMDGKRLGGASANNDQHSPAKPYIDRFYEADTENFHHRISIHNYTVAGLKPETEYRFTVRSVDAEGRESGDSPVLMQRTTAQPDVFNVEDQGAKGDGKTLNTLAIQKTIDACSLNCKVLIPAGVFKTGALYLKSNMTLEIAEGATLLGSERSEDYPLEGYIQYPYSTMVRPASLINALPRDPRQHQSFENIRIVGKGTIDGNGWKRNDDNRDELGNALPFYRASDNTRYGEDGILARDQVEKAVARGIIVKDAYGQMRSSLMTLRNVSNLFYGGFTVLNPAYHGIMNLETENVVMAGTVHKTYDANNGDGIEFANSKGAMLFNNFFDTGDDCVNFASGTGADATRQPPQEDAWIFNNYFRRGHGMVVAGSHTGGWIQNILAEDNVSDGTDTGLRMKSTNFMGGGARNVTFRDSAVRNTVKQGVIMTLDYHDPNAILDYQRSTVPGQFRDIRVANVTVEDAAGAAIQVKGDSAHDAFHENVAFEQVRFKGKAGRRSTACAIRASATSASSVARAIPGASRVAKGSASNASSRSQSSRWPVADAGGSVVPRQHFQQLDFEAQVRIGRDMRAHRALAVGQVRGYQQATFAADLHAHQPLIPALDHSPGADHALEGLAAGVRRVELGAVFQPAAVVGGDQRALDHCLAIAYLQVFHAQFIAHIGCPLVAEGLPFRKKRRAWQDPWRSL</sequence>
<dbReference type="STRING" id="29435.SAMN05216588_12746"/>
<proteinExistence type="inferred from homology"/>
<dbReference type="AlphaFoldDB" id="A0A1G8P882"/>
<protein>
    <submittedName>
        <fullName evidence="7">Exo-poly-alpha-galacturonosidase</fullName>
    </submittedName>
</protein>
<evidence type="ECO:0000259" key="6">
    <source>
        <dbReference type="PROSITE" id="PS50853"/>
    </source>
</evidence>
<accession>A0A1G8P882</accession>
<dbReference type="InterPro" id="IPR003961">
    <property type="entry name" value="FN3_dom"/>
</dbReference>
<dbReference type="CDD" id="cd00063">
    <property type="entry name" value="FN3"/>
    <property type="match status" value="1"/>
</dbReference>
<dbReference type="InterPro" id="IPR036116">
    <property type="entry name" value="FN3_sf"/>
</dbReference>
<dbReference type="SUPFAM" id="SSF51126">
    <property type="entry name" value="Pectin lyase-like"/>
    <property type="match status" value="1"/>
</dbReference>
<feature type="region of interest" description="Disordered" evidence="5">
    <location>
        <begin position="591"/>
        <end position="615"/>
    </location>
</feature>
<dbReference type="GO" id="GO:0005975">
    <property type="term" value="P:carbohydrate metabolic process"/>
    <property type="evidence" value="ECO:0007669"/>
    <property type="project" value="InterPro"/>
</dbReference>
<dbReference type="GO" id="GO:0004650">
    <property type="term" value="F:polygalacturonase activity"/>
    <property type="evidence" value="ECO:0007669"/>
    <property type="project" value="InterPro"/>
</dbReference>
<dbReference type="Gene3D" id="2.60.40.10">
    <property type="entry name" value="Immunoglobulins"/>
    <property type="match status" value="1"/>
</dbReference>
<organism evidence="7 8">
    <name type="scientific">Phytopseudomonas flavescens</name>
    <dbReference type="NCBI Taxonomy" id="29435"/>
    <lineage>
        <taxon>Bacteria</taxon>
        <taxon>Pseudomonadati</taxon>
        <taxon>Pseudomonadota</taxon>
        <taxon>Gammaproteobacteria</taxon>
        <taxon>Pseudomonadales</taxon>
        <taxon>Pseudomonadaceae</taxon>
        <taxon>Phytopseudomonas</taxon>
    </lineage>
</organism>
<gene>
    <name evidence="7" type="ORF">SAMN05216588_12746</name>
</gene>
<dbReference type="InterPro" id="IPR051801">
    <property type="entry name" value="GH28_Enzymes"/>
</dbReference>